<name>A0A017S3M0_ASPRC</name>
<dbReference type="RefSeq" id="XP_040635131.1">
    <property type="nucleotide sequence ID" value="XM_040779789.1"/>
</dbReference>
<dbReference type="EMBL" id="KK088445">
    <property type="protein sequence ID" value="EYE91441.1"/>
    <property type="molecule type" value="Genomic_DNA"/>
</dbReference>
<gene>
    <name evidence="2" type="ORF">EURHEDRAFT_389602</name>
</gene>
<evidence type="ECO:0000313" key="3">
    <source>
        <dbReference type="Proteomes" id="UP000019804"/>
    </source>
</evidence>
<feature type="region of interest" description="Disordered" evidence="1">
    <location>
        <begin position="1"/>
        <end position="25"/>
    </location>
</feature>
<organism evidence="2 3">
    <name type="scientific">Aspergillus ruber (strain CBS 135680)</name>
    <dbReference type="NCBI Taxonomy" id="1388766"/>
    <lineage>
        <taxon>Eukaryota</taxon>
        <taxon>Fungi</taxon>
        <taxon>Dikarya</taxon>
        <taxon>Ascomycota</taxon>
        <taxon>Pezizomycotina</taxon>
        <taxon>Eurotiomycetes</taxon>
        <taxon>Eurotiomycetidae</taxon>
        <taxon>Eurotiales</taxon>
        <taxon>Aspergillaceae</taxon>
        <taxon>Aspergillus</taxon>
        <taxon>Aspergillus subgen. Aspergillus</taxon>
    </lineage>
</organism>
<accession>A0A017S3M0</accession>
<sequence length="140" mass="15693">MFDPNTAHTTEKQVGGDGEDGSGSGISQVIKAKRPFFAFKRLKLCVDISEEMGDVWYDGVCILDPDITYSTEEQIIYSEENLDVAVSGVNREGGRREKRNITTIRPLFGFKHFKYCLDTNDTPEDLQADGVLYGEALFEI</sequence>
<proteinExistence type="predicted"/>
<dbReference type="Proteomes" id="UP000019804">
    <property type="component" value="Unassembled WGS sequence"/>
</dbReference>
<reference evidence="3" key="1">
    <citation type="journal article" date="2014" name="Nat. Commun.">
        <title>Genomic adaptations of the halophilic Dead Sea filamentous fungus Eurotium rubrum.</title>
        <authorList>
            <person name="Kis-Papo T."/>
            <person name="Weig A.R."/>
            <person name="Riley R."/>
            <person name="Persoh D."/>
            <person name="Salamov A."/>
            <person name="Sun H."/>
            <person name="Lipzen A."/>
            <person name="Wasser S.P."/>
            <person name="Rambold G."/>
            <person name="Grigoriev I.V."/>
            <person name="Nevo E."/>
        </authorList>
    </citation>
    <scope>NUCLEOTIDE SEQUENCE [LARGE SCALE GENOMIC DNA]</scope>
    <source>
        <strain evidence="3">CBS 135680</strain>
    </source>
</reference>
<dbReference type="GeneID" id="63694913"/>
<evidence type="ECO:0000313" key="2">
    <source>
        <dbReference type="EMBL" id="EYE91441.1"/>
    </source>
</evidence>
<dbReference type="HOGENOM" id="CLU_1834767_0_0_1"/>
<evidence type="ECO:0000256" key="1">
    <source>
        <dbReference type="SAM" id="MobiDB-lite"/>
    </source>
</evidence>
<protein>
    <submittedName>
        <fullName evidence="2">Uncharacterized protein</fullName>
    </submittedName>
</protein>
<dbReference type="AlphaFoldDB" id="A0A017S3M0"/>
<keyword evidence="3" id="KW-1185">Reference proteome</keyword>